<keyword evidence="5" id="KW-1185">Reference proteome</keyword>
<feature type="region of interest" description="Disordered" evidence="2">
    <location>
        <begin position="1"/>
        <end position="42"/>
    </location>
</feature>
<dbReference type="Proteomes" id="UP001367508">
    <property type="component" value="Unassembled WGS sequence"/>
</dbReference>
<comment type="caution">
    <text evidence="4">The sequence shown here is derived from an EMBL/GenBank/DDBJ whole genome shotgun (WGS) entry which is preliminary data.</text>
</comment>
<evidence type="ECO:0000256" key="1">
    <source>
        <dbReference type="ARBA" id="ARBA00010820"/>
    </source>
</evidence>
<dbReference type="InterPro" id="IPR053932">
    <property type="entry name" value="GeBP-like_DBD"/>
</dbReference>
<dbReference type="GO" id="GO:0005634">
    <property type="term" value="C:nucleus"/>
    <property type="evidence" value="ECO:0007669"/>
    <property type="project" value="TreeGrafter"/>
</dbReference>
<proteinExistence type="inferred from homology"/>
<gene>
    <name evidence="4" type="ORF">VNO77_43611</name>
</gene>
<dbReference type="PANTHER" id="PTHR31662">
    <property type="entry name" value="BNAANNG10740D PROTEIN-RELATED"/>
    <property type="match status" value="1"/>
</dbReference>
<dbReference type="GO" id="GO:0006355">
    <property type="term" value="P:regulation of DNA-templated transcription"/>
    <property type="evidence" value="ECO:0007669"/>
    <property type="project" value="InterPro"/>
</dbReference>
<evidence type="ECO:0000256" key="2">
    <source>
        <dbReference type="SAM" id="MobiDB-lite"/>
    </source>
</evidence>
<sequence>MDMDSTTSPPLPLKSSAAKLPIKRKTLPSSQDPSFNPNPNPPPFKFHRIWTEPDEIRFLRGLLDSSADGLLFPRDLHLFYHRFSAATPQPYSKSQLSEKLRRLRKKFRSLSSRRHRLDSLSPHDRALFELSDKLWGPEFGATSPFGTPNASKNPNPKNEGCCDAVDAKMGDGYCDAEIGGMAAKTVLDVFDECVKEAKMGLLWQGILCSDHKFSSSENGESSLWRRWQEQRALELDVFARRLRLVIENSLGDH</sequence>
<feature type="compositionally biased region" description="Low complexity" evidence="2">
    <location>
        <begin position="1"/>
        <end position="20"/>
    </location>
</feature>
<dbReference type="InterPro" id="IPR007592">
    <property type="entry name" value="GEBP"/>
</dbReference>
<comment type="similarity">
    <text evidence="1">Belongs to the GeBP family.</text>
</comment>
<dbReference type="Pfam" id="PF04504">
    <property type="entry name" value="GeBP-like_DBD"/>
    <property type="match status" value="1"/>
</dbReference>
<dbReference type="AlphaFoldDB" id="A0AAN9JX22"/>
<dbReference type="EMBL" id="JAYMYQ010000011">
    <property type="protein sequence ID" value="KAK7305701.1"/>
    <property type="molecule type" value="Genomic_DNA"/>
</dbReference>
<evidence type="ECO:0000313" key="4">
    <source>
        <dbReference type="EMBL" id="KAK7305701.1"/>
    </source>
</evidence>
<accession>A0AAN9JX22</accession>
<organism evidence="4 5">
    <name type="scientific">Canavalia gladiata</name>
    <name type="common">Sword bean</name>
    <name type="synonym">Dolichos gladiatus</name>
    <dbReference type="NCBI Taxonomy" id="3824"/>
    <lineage>
        <taxon>Eukaryota</taxon>
        <taxon>Viridiplantae</taxon>
        <taxon>Streptophyta</taxon>
        <taxon>Embryophyta</taxon>
        <taxon>Tracheophyta</taxon>
        <taxon>Spermatophyta</taxon>
        <taxon>Magnoliopsida</taxon>
        <taxon>eudicotyledons</taxon>
        <taxon>Gunneridae</taxon>
        <taxon>Pentapetalae</taxon>
        <taxon>rosids</taxon>
        <taxon>fabids</taxon>
        <taxon>Fabales</taxon>
        <taxon>Fabaceae</taxon>
        <taxon>Papilionoideae</taxon>
        <taxon>50 kb inversion clade</taxon>
        <taxon>NPAAA clade</taxon>
        <taxon>indigoferoid/millettioid clade</taxon>
        <taxon>Phaseoleae</taxon>
        <taxon>Canavalia</taxon>
    </lineage>
</organism>
<protein>
    <recommendedName>
        <fullName evidence="3">Glabrous enhancer-binding protein-like DBD domain-containing protein</fullName>
    </recommendedName>
</protein>
<reference evidence="4 5" key="1">
    <citation type="submission" date="2024-01" db="EMBL/GenBank/DDBJ databases">
        <title>The genomes of 5 underutilized Papilionoideae crops provide insights into root nodulation and disease resistanc.</title>
        <authorList>
            <person name="Jiang F."/>
        </authorList>
    </citation>
    <scope>NUCLEOTIDE SEQUENCE [LARGE SCALE GENOMIC DNA]</scope>
    <source>
        <strain evidence="4">LVBAO_FW01</strain>
        <tissue evidence="4">Leaves</tissue>
    </source>
</reference>
<dbReference type="PANTHER" id="PTHR31662:SF8">
    <property type="entry name" value="EXPRESSED PROTEIN"/>
    <property type="match status" value="1"/>
</dbReference>
<evidence type="ECO:0000313" key="5">
    <source>
        <dbReference type="Proteomes" id="UP001367508"/>
    </source>
</evidence>
<name>A0AAN9JX22_CANGL</name>
<feature type="domain" description="Glabrous enhancer-binding protein-like DBD" evidence="3">
    <location>
        <begin position="46"/>
        <end position="136"/>
    </location>
</feature>
<evidence type="ECO:0000259" key="3">
    <source>
        <dbReference type="Pfam" id="PF04504"/>
    </source>
</evidence>